<protein>
    <submittedName>
        <fullName evidence="2">Uncharacterized protein</fullName>
    </submittedName>
</protein>
<feature type="compositionally biased region" description="Basic and acidic residues" evidence="1">
    <location>
        <begin position="36"/>
        <end position="45"/>
    </location>
</feature>
<accession>A0A182WJP4</accession>
<reference evidence="3" key="1">
    <citation type="submission" date="2013-03" db="EMBL/GenBank/DDBJ databases">
        <title>The Genome Sequence of Anopheles minimus MINIMUS1.</title>
        <authorList>
            <consortium name="The Broad Institute Genomics Platform"/>
            <person name="Neafsey D.E."/>
            <person name="Walton C."/>
            <person name="Walker B."/>
            <person name="Young S.K."/>
            <person name="Zeng Q."/>
            <person name="Gargeya S."/>
            <person name="Fitzgerald M."/>
            <person name="Haas B."/>
            <person name="Abouelleil A."/>
            <person name="Allen A.W."/>
            <person name="Alvarado L."/>
            <person name="Arachchi H.M."/>
            <person name="Berlin A.M."/>
            <person name="Chapman S.B."/>
            <person name="Gainer-Dewar J."/>
            <person name="Goldberg J."/>
            <person name="Griggs A."/>
            <person name="Gujja S."/>
            <person name="Hansen M."/>
            <person name="Howarth C."/>
            <person name="Imamovic A."/>
            <person name="Ireland A."/>
            <person name="Larimer J."/>
            <person name="McCowan C."/>
            <person name="Murphy C."/>
            <person name="Pearson M."/>
            <person name="Poon T.W."/>
            <person name="Priest M."/>
            <person name="Roberts A."/>
            <person name="Saif S."/>
            <person name="Shea T."/>
            <person name="Sisk P."/>
            <person name="Sykes S."/>
            <person name="Wortman J."/>
            <person name="Nusbaum C."/>
            <person name="Birren B."/>
        </authorList>
    </citation>
    <scope>NUCLEOTIDE SEQUENCE [LARGE SCALE GENOMIC DNA]</scope>
    <source>
        <strain evidence="3">MINIMUS1</strain>
    </source>
</reference>
<name>A0A182WJP4_9DIPT</name>
<sequence length="146" mass="16543">MTSNRFDCPTNSQRVRIRLLVDEVEEEEEEDDDETTDRSDVERGRSWPTYGAGKSNMTKKSLRKPIMVLRSRKTAIIKDGVITTCEQLLEGVSMYVQLISRPAFEMIAPGVTQKQWQEGYRWNAYMNLTVILSCGLSNSQGKTGGS</sequence>
<evidence type="ECO:0000313" key="2">
    <source>
        <dbReference type="EnsemblMetazoa" id="AMIN010598-PA"/>
    </source>
</evidence>
<dbReference type="AlphaFoldDB" id="A0A182WJP4"/>
<dbReference type="EnsemblMetazoa" id="AMIN010598-RA">
    <property type="protein sequence ID" value="AMIN010598-PA"/>
    <property type="gene ID" value="AMIN010598"/>
</dbReference>
<evidence type="ECO:0000256" key="1">
    <source>
        <dbReference type="SAM" id="MobiDB-lite"/>
    </source>
</evidence>
<keyword evidence="3" id="KW-1185">Reference proteome</keyword>
<feature type="compositionally biased region" description="Acidic residues" evidence="1">
    <location>
        <begin position="22"/>
        <end position="35"/>
    </location>
</feature>
<dbReference type="Proteomes" id="UP000075920">
    <property type="component" value="Unassembled WGS sequence"/>
</dbReference>
<organism evidence="2 3">
    <name type="scientific">Anopheles minimus</name>
    <dbReference type="NCBI Taxonomy" id="112268"/>
    <lineage>
        <taxon>Eukaryota</taxon>
        <taxon>Metazoa</taxon>
        <taxon>Ecdysozoa</taxon>
        <taxon>Arthropoda</taxon>
        <taxon>Hexapoda</taxon>
        <taxon>Insecta</taxon>
        <taxon>Pterygota</taxon>
        <taxon>Neoptera</taxon>
        <taxon>Endopterygota</taxon>
        <taxon>Diptera</taxon>
        <taxon>Nematocera</taxon>
        <taxon>Culicoidea</taxon>
        <taxon>Culicidae</taxon>
        <taxon>Anophelinae</taxon>
        <taxon>Anopheles</taxon>
    </lineage>
</organism>
<evidence type="ECO:0000313" key="3">
    <source>
        <dbReference type="Proteomes" id="UP000075920"/>
    </source>
</evidence>
<proteinExistence type="predicted"/>
<feature type="region of interest" description="Disordered" evidence="1">
    <location>
        <begin position="22"/>
        <end position="58"/>
    </location>
</feature>
<reference evidence="2" key="2">
    <citation type="submission" date="2020-05" db="UniProtKB">
        <authorList>
            <consortium name="EnsemblMetazoa"/>
        </authorList>
    </citation>
    <scope>IDENTIFICATION</scope>
    <source>
        <strain evidence="2">MINIMUS1</strain>
    </source>
</reference>
<dbReference type="VEuPathDB" id="VectorBase:AMIN010598"/>